<sequence length="386" mass="44380">MKRNHIYLIMLLCMIASNSLFMRCTPADHFYSEYLENGERIYPGRPDSIEFRTGNNRAAIRAKISPDSRVVKMRVSWGRDNEIEIPILREEIAEYKQVIIPNVPEGSYTFEIRTYDQEGNQSMRSEIFGRVYGQTYIANLNNRIINNLEVLANNQVRLNWFVESRDTTQLGANITYPTLSGDSTKIFVPSEINQILLPDIDLSGTLTYQTLYKPSSLAIDTFYTQSVTVRSRELLPPDREEYAQSNWSINSFSSQEPNNNRAAVNLLDGRDDTFWIARFSSPATNYPNHWVVIDMGATLEVSGFMFAQKNGDRKIKEMEVYVSNDNKTWELAALANLRNVDRTKQYFDIAETRSFRYFKIVPINGHDSQQQPGLAMVGVYKNVFGD</sequence>
<feature type="signal peptide" evidence="1">
    <location>
        <begin position="1"/>
        <end position="22"/>
    </location>
</feature>
<protein>
    <submittedName>
        <fullName evidence="3">DUF4998 domain-containing protein</fullName>
    </submittedName>
</protein>
<evidence type="ECO:0000313" key="3">
    <source>
        <dbReference type="EMBL" id="MFD2599447.1"/>
    </source>
</evidence>
<feature type="chain" id="PRO_5047187845" evidence="1">
    <location>
        <begin position="23"/>
        <end position="386"/>
    </location>
</feature>
<dbReference type="Pfam" id="PF16389">
    <property type="entry name" value="DUF4998"/>
    <property type="match status" value="1"/>
</dbReference>
<reference evidence="4" key="1">
    <citation type="journal article" date="2019" name="Int. J. Syst. Evol. Microbiol.">
        <title>The Global Catalogue of Microorganisms (GCM) 10K type strain sequencing project: providing services to taxonomists for standard genome sequencing and annotation.</title>
        <authorList>
            <consortium name="The Broad Institute Genomics Platform"/>
            <consortium name="The Broad Institute Genome Sequencing Center for Infectious Disease"/>
            <person name="Wu L."/>
            <person name="Ma J."/>
        </authorList>
    </citation>
    <scope>NUCLEOTIDE SEQUENCE [LARGE SCALE GENOMIC DNA]</scope>
    <source>
        <strain evidence="4">KCTC 42248</strain>
    </source>
</reference>
<evidence type="ECO:0000259" key="2">
    <source>
        <dbReference type="PROSITE" id="PS50022"/>
    </source>
</evidence>
<dbReference type="PROSITE" id="PS50022">
    <property type="entry name" value="FA58C_3"/>
    <property type="match status" value="1"/>
</dbReference>
<name>A0ABW5NMJ0_9SPHI</name>
<keyword evidence="1" id="KW-0732">Signal</keyword>
<organism evidence="3 4">
    <name type="scientific">Sphingobacterium corticis</name>
    <dbReference type="NCBI Taxonomy" id="1812823"/>
    <lineage>
        <taxon>Bacteria</taxon>
        <taxon>Pseudomonadati</taxon>
        <taxon>Bacteroidota</taxon>
        <taxon>Sphingobacteriia</taxon>
        <taxon>Sphingobacteriales</taxon>
        <taxon>Sphingobacteriaceae</taxon>
        <taxon>Sphingobacterium</taxon>
    </lineage>
</organism>
<comment type="caution">
    <text evidence="3">The sequence shown here is derived from an EMBL/GenBank/DDBJ whole genome shotgun (WGS) entry which is preliminary data.</text>
</comment>
<dbReference type="SUPFAM" id="SSF49785">
    <property type="entry name" value="Galactose-binding domain-like"/>
    <property type="match status" value="1"/>
</dbReference>
<dbReference type="Gene3D" id="2.60.120.260">
    <property type="entry name" value="Galactose-binding domain-like"/>
    <property type="match status" value="1"/>
</dbReference>
<feature type="domain" description="F5/8 type C" evidence="2">
    <location>
        <begin position="229"/>
        <end position="379"/>
    </location>
</feature>
<dbReference type="RefSeq" id="WP_380869573.1">
    <property type="nucleotide sequence ID" value="NZ_JBHUMA010000006.1"/>
</dbReference>
<evidence type="ECO:0000256" key="1">
    <source>
        <dbReference type="SAM" id="SignalP"/>
    </source>
</evidence>
<accession>A0ABW5NMJ0</accession>
<dbReference type="InterPro" id="IPR000421">
    <property type="entry name" value="FA58C"/>
</dbReference>
<gene>
    <name evidence="3" type="ORF">ACFSQ3_10835</name>
</gene>
<dbReference type="EMBL" id="JBHUMA010000006">
    <property type="protein sequence ID" value="MFD2599447.1"/>
    <property type="molecule type" value="Genomic_DNA"/>
</dbReference>
<dbReference type="InterPro" id="IPR008979">
    <property type="entry name" value="Galactose-bd-like_sf"/>
</dbReference>
<keyword evidence="4" id="KW-1185">Reference proteome</keyword>
<dbReference type="Proteomes" id="UP001597393">
    <property type="component" value="Unassembled WGS sequence"/>
</dbReference>
<dbReference type="Pfam" id="PF00754">
    <property type="entry name" value="F5_F8_type_C"/>
    <property type="match status" value="1"/>
</dbReference>
<evidence type="ECO:0000313" key="4">
    <source>
        <dbReference type="Proteomes" id="UP001597393"/>
    </source>
</evidence>
<proteinExistence type="predicted"/>